<keyword evidence="3" id="KW-0239">DNA-directed DNA polymerase</keyword>
<dbReference type="GO" id="GO:0003887">
    <property type="term" value="F:DNA-directed DNA polymerase activity"/>
    <property type="evidence" value="ECO:0007669"/>
    <property type="project" value="UniProtKB-KW"/>
</dbReference>
<dbReference type="InterPro" id="IPR017961">
    <property type="entry name" value="DNA_pol_Y-fam_little_finger"/>
</dbReference>
<dbReference type="InterPro" id="IPR043128">
    <property type="entry name" value="Rev_trsase/Diguanyl_cyclase"/>
</dbReference>
<dbReference type="GO" id="GO:0009432">
    <property type="term" value="P:SOS response"/>
    <property type="evidence" value="ECO:0007669"/>
    <property type="project" value="TreeGrafter"/>
</dbReference>
<reference evidence="5 6" key="1">
    <citation type="submission" date="2017-10" db="EMBL/GenBank/DDBJ databases">
        <title>Genomics of the genus Arcobacter.</title>
        <authorList>
            <person name="Perez-Cataluna A."/>
            <person name="Figueras M.J."/>
        </authorList>
    </citation>
    <scope>NUCLEOTIDE SEQUENCE [LARGE SCALE GENOMIC DNA]</scope>
    <source>
        <strain evidence="5 6">CECT 8987</strain>
    </source>
</reference>
<dbReference type="InterPro" id="IPR043502">
    <property type="entry name" value="DNA/RNA_pol_sf"/>
</dbReference>
<keyword evidence="3" id="KW-0808">Transferase</keyword>
<dbReference type="Gene3D" id="3.30.70.270">
    <property type="match status" value="1"/>
</dbReference>
<evidence type="ECO:0000313" key="6">
    <source>
        <dbReference type="Proteomes" id="UP000290657"/>
    </source>
</evidence>
<dbReference type="Gene3D" id="3.30.1490.100">
    <property type="entry name" value="DNA polymerase, Y-family, little finger domain"/>
    <property type="match status" value="1"/>
</dbReference>
<dbReference type="Gene3D" id="3.40.1170.60">
    <property type="match status" value="1"/>
</dbReference>
<dbReference type="InterPro" id="IPR022880">
    <property type="entry name" value="DNApol_IV"/>
</dbReference>
<keyword evidence="3" id="KW-0548">Nucleotidyltransferase</keyword>
<keyword evidence="2" id="KW-0515">Mutator protein</keyword>
<dbReference type="InterPro" id="IPR050116">
    <property type="entry name" value="DNA_polymerase-Y"/>
</dbReference>
<dbReference type="EMBL" id="PDKN01000001">
    <property type="protein sequence ID" value="RXJ60927.1"/>
    <property type="molecule type" value="Genomic_DNA"/>
</dbReference>
<dbReference type="GO" id="GO:0042276">
    <property type="term" value="P:error-prone translesion synthesis"/>
    <property type="evidence" value="ECO:0007669"/>
    <property type="project" value="TreeGrafter"/>
</dbReference>
<dbReference type="InterPro" id="IPR001126">
    <property type="entry name" value="UmuC"/>
</dbReference>
<sequence>MILHLDLDCFFVSAHRTIDKSLEGIPTAVGGRSNLNIFDRKKAQRFISNNSGAFVSSIVSNNEGEDAEYFKDEHGRIRGIITTASYEARAYGVKTAMSVNEALQLCPHLKMIKPHYPLYHELSHKLAQFLSNRMPYIEQFSIDEFFGDVTGWVEKSEIKEFALNLQKEINEQLGLPISIGVAESKWIAKLVTEFAKPHGVKVVFKACEEEFIKDIPIEMFSGVGKGYAAKLHGYGISKLGQVKAKKELFYSWKKPGIQLYNRICGIDNEKISFYSDEYSVRKSIGIGRTFDPLQDRIELRRRVVILCRYLSFLVLKQGVNPQTFYLKIRYEFRSKSKNTVSTNRLFSEAYFKEEMLKLFDITDNHTTHRVVQLNIAVSNFNEQNPKSFNLFEYENDLQQAKLNKGIQELRSKFGIDIIKNASEL</sequence>
<dbReference type="InterPro" id="IPR036775">
    <property type="entry name" value="DNA_pol_Y-fam_lit_finger_sf"/>
</dbReference>
<accession>A0A4Q0XTL7</accession>
<dbReference type="Gene3D" id="1.10.150.20">
    <property type="entry name" value="5' to 3' exonuclease, C-terminal subdomain"/>
    <property type="match status" value="1"/>
</dbReference>
<dbReference type="SUPFAM" id="SSF100879">
    <property type="entry name" value="Lesion bypass DNA polymerase (Y-family), little finger domain"/>
    <property type="match status" value="1"/>
</dbReference>
<protein>
    <submittedName>
        <fullName evidence="5">DNA polymerase IV</fullName>
    </submittedName>
</protein>
<dbReference type="CDD" id="cd03586">
    <property type="entry name" value="PolY_Pol_IV_kappa"/>
    <property type="match status" value="1"/>
</dbReference>
<dbReference type="GO" id="GO:0006281">
    <property type="term" value="P:DNA repair"/>
    <property type="evidence" value="ECO:0007669"/>
    <property type="project" value="InterPro"/>
</dbReference>
<evidence type="ECO:0000313" key="5">
    <source>
        <dbReference type="EMBL" id="RXJ60927.1"/>
    </source>
</evidence>
<dbReference type="Pfam" id="PF11799">
    <property type="entry name" value="IMS_C"/>
    <property type="match status" value="1"/>
</dbReference>
<proteinExistence type="inferred from homology"/>
<comment type="caution">
    <text evidence="5">The sequence shown here is derived from an EMBL/GenBank/DDBJ whole genome shotgun (WGS) entry which is preliminary data.</text>
</comment>
<name>A0A4Q0XTL7_9BACT</name>
<dbReference type="AlphaFoldDB" id="A0A4Q0XTL7"/>
<evidence type="ECO:0000256" key="2">
    <source>
        <dbReference type="ARBA" id="ARBA00022457"/>
    </source>
</evidence>
<keyword evidence="6" id="KW-1185">Reference proteome</keyword>
<evidence type="ECO:0000256" key="3">
    <source>
        <dbReference type="ARBA" id="ARBA00022932"/>
    </source>
</evidence>
<dbReference type="OrthoDB" id="9808813at2"/>
<dbReference type="RefSeq" id="WP_128994691.1">
    <property type="nucleotide sequence ID" value="NZ_PDKN01000001.1"/>
</dbReference>
<organism evidence="5 6">
    <name type="scientific">Candidatus Marinarcus aquaticus</name>
    <dbReference type="NCBI Taxonomy" id="2044504"/>
    <lineage>
        <taxon>Bacteria</taxon>
        <taxon>Pseudomonadati</taxon>
        <taxon>Campylobacterota</taxon>
        <taxon>Epsilonproteobacteria</taxon>
        <taxon>Campylobacterales</taxon>
        <taxon>Arcobacteraceae</taxon>
        <taxon>Candidatus Marinarcus</taxon>
    </lineage>
</organism>
<dbReference type="Proteomes" id="UP000290657">
    <property type="component" value="Unassembled WGS sequence"/>
</dbReference>
<comment type="similarity">
    <text evidence="1">Belongs to the DNA polymerase type-Y family.</text>
</comment>
<dbReference type="Pfam" id="PF00817">
    <property type="entry name" value="IMS"/>
    <property type="match status" value="1"/>
</dbReference>
<evidence type="ECO:0000259" key="4">
    <source>
        <dbReference type="PROSITE" id="PS50173"/>
    </source>
</evidence>
<dbReference type="GO" id="GO:0003684">
    <property type="term" value="F:damaged DNA binding"/>
    <property type="evidence" value="ECO:0007669"/>
    <property type="project" value="InterPro"/>
</dbReference>
<dbReference type="PANTHER" id="PTHR11076">
    <property type="entry name" value="DNA REPAIR POLYMERASE UMUC / TRANSFERASE FAMILY MEMBER"/>
    <property type="match status" value="1"/>
</dbReference>
<dbReference type="PANTHER" id="PTHR11076:SF33">
    <property type="entry name" value="DNA POLYMERASE KAPPA"/>
    <property type="match status" value="1"/>
</dbReference>
<dbReference type="SUPFAM" id="SSF56672">
    <property type="entry name" value="DNA/RNA polymerases"/>
    <property type="match status" value="1"/>
</dbReference>
<evidence type="ECO:0000256" key="1">
    <source>
        <dbReference type="ARBA" id="ARBA00010945"/>
    </source>
</evidence>
<dbReference type="PROSITE" id="PS50173">
    <property type="entry name" value="UMUC"/>
    <property type="match status" value="1"/>
</dbReference>
<dbReference type="GO" id="GO:0005829">
    <property type="term" value="C:cytosol"/>
    <property type="evidence" value="ECO:0007669"/>
    <property type="project" value="TreeGrafter"/>
</dbReference>
<feature type="domain" description="UmuC" evidence="4">
    <location>
        <begin position="2"/>
        <end position="224"/>
    </location>
</feature>
<gene>
    <name evidence="5" type="ORF">CRV04_00635</name>
</gene>